<dbReference type="PANTHER" id="PTHR40101:SF1">
    <property type="entry name" value="4FE-4S DOMAIN-CONTAINING PROTEIN"/>
    <property type="match status" value="1"/>
</dbReference>
<dbReference type="InterPro" id="IPR019224">
    <property type="entry name" value="DUF2148"/>
</dbReference>
<dbReference type="PANTHER" id="PTHR40101">
    <property type="entry name" value="CONSERVED PROTEIN"/>
    <property type="match status" value="1"/>
</dbReference>
<organism evidence="2 3">
    <name type="scientific">Geothermobacter ehrlichii</name>
    <dbReference type="NCBI Taxonomy" id="213224"/>
    <lineage>
        <taxon>Bacteria</taxon>
        <taxon>Pseudomonadati</taxon>
        <taxon>Thermodesulfobacteriota</taxon>
        <taxon>Desulfuromonadia</taxon>
        <taxon>Desulfuromonadales</taxon>
        <taxon>Geothermobacteraceae</taxon>
        <taxon>Geothermobacter</taxon>
    </lineage>
</organism>
<dbReference type="Proteomes" id="UP000324159">
    <property type="component" value="Unassembled WGS sequence"/>
</dbReference>
<sequence>MPYFSPETNEKYLLQAAAEICMAARTAPKGKGKDLLVTAVVSETEKKALIERMLLISERDSLPFFARDAGNLERSPVVILFGSRKDPLRLPHCGYCGFDDCDAMLQAGGTCSFNTGDLGIALGSAASRAADLRLDNRIMYSAGKAALELGLLGEDVQIAYALPLSVTAKSPFFDR</sequence>
<proteinExistence type="predicted"/>
<dbReference type="Gene3D" id="3.40.109.10">
    <property type="entry name" value="NADH Oxidase"/>
    <property type="match status" value="1"/>
</dbReference>
<evidence type="ECO:0000313" key="3">
    <source>
        <dbReference type="Proteomes" id="UP000324159"/>
    </source>
</evidence>
<evidence type="ECO:0000259" key="1">
    <source>
        <dbReference type="Pfam" id="PF09918"/>
    </source>
</evidence>
<protein>
    <submittedName>
        <fullName evidence="2">Putative ferredoxin-like protein</fullName>
    </submittedName>
</protein>
<dbReference type="GO" id="GO:0016491">
    <property type="term" value="F:oxidoreductase activity"/>
    <property type="evidence" value="ECO:0007669"/>
    <property type="project" value="InterPro"/>
</dbReference>
<dbReference type="AlphaFoldDB" id="A0A5D3WNL5"/>
<name>A0A5D3WNL5_9BACT</name>
<comment type="caution">
    <text evidence="2">The sequence shown here is derived from an EMBL/GenBank/DDBJ whole genome shotgun (WGS) entry which is preliminary data.</text>
</comment>
<evidence type="ECO:0000313" key="2">
    <source>
        <dbReference type="EMBL" id="TYO99688.1"/>
    </source>
</evidence>
<dbReference type="InterPro" id="IPR000415">
    <property type="entry name" value="Nitroreductase-like"/>
</dbReference>
<accession>A0A5D3WNL5</accession>
<dbReference type="OrthoDB" id="5505478at2"/>
<dbReference type="RefSeq" id="WP_148895008.1">
    <property type="nucleotide sequence ID" value="NZ_VNIB01000002.1"/>
</dbReference>
<feature type="domain" description="DUF2148" evidence="1">
    <location>
        <begin position="108"/>
        <end position="175"/>
    </location>
</feature>
<dbReference type="Pfam" id="PF09918">
    <property type="entry name" value="DUF2148"/>
    <property type="match status" value="1"/>
</dbReference>
<reference evidence="2 3" key="1">
    <citation type="submission" date="2019-07" db="EMBL/GenBank/DDBJ databases">
        <title>Genomic Encyclopedia of Type Strains, Phase IV (KMG-IV): sequencing the most valuable type-strain genomes for metagenomic binning, comparative biology and taxonomic classification.</title>
        <authorList>
            <person name="Goeker M."/>
        </authorList>
    </citation>
    <scope>NUCLEOTIDE SEQUENCE [LARGE SCALE GENOMIC DNA]</scope>
    <source>
        <strain evidence="2 3">SS015</strain>
    </source>
</reference>
<dbReference type="EMBL" id="VNIB01000002">
    <property type="protein sequence ID" value="TYO99688.1"/>
    <property type="molecule type" value="Genomic_DNA"/>
</dbReference>
<keyword evidence="3" id="KW-1185">Reference proteome</keyword>
<gene>
    <name evidence="2" type="ORF">EDC39_102214</name>
</gene>